<comment type="caution">
    <text evidence="4">The sequence shown here is derived from an EMBL/GenBank/DDBJ whole genome shotgun (WGS) entry which is preliminary data.</text>
</comment>
<dbReference type="GO" id="GO:0006397">
    <property type="term" value="P:mRNA processing"/>
    <property type="evidence" value="ECO:0007669"/>
    <property type="project" value="InterPro"/>
</dbReference>
<keyword evidence="1" id="KW-0802">TPR repeat</keyword>
<feature type="compositionally biased region" description="Basic residues" evidence="2">
    <location>
        <begin position="185"/>
        <end position="194"/>
    </location>
</feature>
<dbReference type="PROSITE" id="PS50005">
    <property type="entry name" value="TPR"/>
    <property type="match status" value="2"/>
</dbReference>
<dbReference type="AlphaFoldDB" id="A0A0M0JJX1"/>
<reference evidence="5" key="1">
    <citation type="journal article" date="2015" name="PLoS Genet.">
        <title>Genome Sequence and Transcriptome Analyses of Chrysochromulina tobin: Metabolic Tools for Enhanced Algal Fitness in the Prominent Order Prymnesiales (Haptophyceae).</title>
        <authorList>
            <person name="Hovde B.T."/>
            <person name="Deodato C.R."/>
            <person name="Hunsperger H.M."/>
            <person name="Ryken S.A."/>
            <person name="Yost W."/>
            <person name="Jha R.K."/>
            <person name="Patterson J."/>
            <person name="Monnat R.J. Jr."/>
            <person name="Barlow S.B."/>
            <person name="Starkenburg S.R."/>
            <person name="Cattolico R.A."/>
        </authorList>
    </citation>
    <scope>NUCLEOTIDE SEQUENCE</scope>
    <source>
        <strain evidence="5">CCMP291</strain>
    </source>
</reference>
<evidence type="ECO:0000313" key="5">
    <source>
        <dbReference type="Proteomes" id="UP000037460"/>
    </source>
</evidence>
<sequence>MGARRATPLALVPLPADASDSLAFRVRDALIEEDERPFLKLSGNEPRPLKVNLDLLNYRARRLEQKGDVHGASETLEWCTKLDPNDGRAWIARARLRERAGAFDEALELLSEGLRWEPESAYLLQATGAVHERAGSTDEALEAYSAAVRANPRHAPAWVAVWAADSSGSASMMRPPSACASPVASRRRRTLYGK</sequence>
<evidence type="ECO:0000256" key="1">
    <source>
        <dbReference type="PROSITE-ProRule" id="PRU00339"/>
    </source>
</evidence>
<dbReference type="Pfam" id="PF09976">
    <property type="entry name" value="TPR_21"/>
    <property type="match status" value="1"/>
</dbReference>
<dbReference type="GO" id="GO:0003729">
    <property type="term" value="F:mRNA binding"/>
    <property type="evidence" value="ECO:0007669"/>
    <property type="project" value="InterPro"/>
</dbReference>
<keyword evidence="5" id="KW-1185">Reference proteome</keyword>
<dbReference type="InterPro" id="IPR018704">
    <property type="entry name" value="SecYEG/CpoB_TPR"/>
</dbReference>
<organism evidence="4 5">
    <name type="scientific">Chrysochromulina tobinii</name>
    <dbReference type="NCBI Taxonomy" id="1460289"/>
    <lineage>
        <taxon>Eukaryota</taxon>
        <taxon>Haptista</taxon>
        <taxon>Haptophyta</taxon>
        <taxon>Prymnesiophyceae</taxon>
        <taxon>Prymnesiales</taxon>
        <taxon>Chrysochromulinaceae</taxon>
        <taxon>Chrysochromulina</taxon>
    </lineage>
</organism>
<feature type="domain" description="Ancillary SecYEG translocon subunit/Cell division coordinator CpoB TPR" evidence="3">
    <location>
        <begin position="60"/>
        <end position="154"/>
    </location>
</feature>
<evidence type="ECO:0000259" key="3">
    <source>
        <dbReference type="Pfam" id="PF09976"/>
    </source>
</evidence>
<dbReference type="SUPFAM" id="SSF48452">
    <property type="entry name" value="TPR-like"/>
    <property type="match status" value="1"/>
</dbReference>
<dbReference type="InterPro" id="IPR011990">
    <property type="entry name" value="TPR-like_helical_dom_sf"/>
</dbReference>
<dbReference type="PANTHER" id="PTHR44917:SF1">
    <property type="entry name" value="PROTEIN HIGH CHLOROPHYLL FLUORESCENT 107"/>
    <property type="match status" value="1"/>
</dbReference>
<dbReference type="PANTHER" id="PTHR44917">
    <property type="entry name" value="PROTEIN HIGH CHLOROPHYLL FLUORESCENT 107"/>
    <property type="match status" value="1"/>
</dbReference>
<feature type="repeat" description="TPR" evidence="1">
    <location>
        <begin position="121"/>
        <end position="154"/>
    </location>
</feature>
<dbReference type="Gene3D" id="1.25.40.10">
    <property type="entry name" value="Tetratricopeptide repeat domain"/>
    <property type="match status" value="1"/>
</dbReference>
<dbReference type="InterPro" id="IPR019734">
    <property type="entry name" value="TPR_rpt"/>
</dbReference>
<feature type="repeat" description="TPR" evidence="1">
    <location>
        <begin position="87"/>
        <end position="120"/>
    </location>
</feature>
<dbReference type="SMART" id="SM00028">
    <property type="entry name" value="TPR"/>
    <property type="match status" value="3"/>
</dbReference>
<dbReference type="EMBL" id="JWZX01002840">
    <property type="protein sequence ID" value="KOO26528.1"/>
    <property type="molecule type" value="Genomic_DNA"/>
</dbReference>
<gene>
    <name evidence="4" type="ORF">Ctob_003642</name>
</gene>
<accession>A0A0M0JJX1</accession>
<name>A0A0M0JJX1_9EUKA</name>
<evidence type="ECO:0000313" key="4">
    <source>
        <dbReference type="EMBL" id="KOO26528.1"/>
    </source>
</evidence>
<dbReference type="Proteomes" id="UP000037460">
    <property type="component" value="Unassembled WGS sequence"/>
</dbReference>
<dbReference type="InterPro" id="IPR044624">
    <property type="entry name" value="Mbb1-like"/>
</dbReference>
<dbReference type="OrthoDB" id="541719at2759"/>
<feature type="region of interest" description="Disordered" evidence="2">
    <location>
        <begin position="173"/>
        <end position="194"/>
    </location>
</feature>
<protein>
    <submittedName>
        <fullName evidence="4">Psbb mRNA maturation factor chloroplastic-like protein</fullName>
    </submittedName>
</protein>
<evidence type="ECO:0000256" key="2">
    <source>
        <dbReference type="SAM" id="MobiDB-lite"/>
    </source>
</evidence>
<proteinExistence type="predicted"/>